<comment type="caution">
    <text evidence="1">The sequence shown here is derived from an EMBL/GenBank/DDBJ whole genome shotgun (WGS) entry which is preliminary data.</text>
</comment>
<gene>
    <name evidence="1" type="ORF">SDC9_88780</name>
</gene>
<accession>A0A644ZP27</accession>
<protein>
    <submittedName>
        <fullName evidence="1">Uncharacterized protein</fullName>
    </submittedName>
</protein>
<dbReference type="EMBL" id="VSSQ01009607">
    <property type="protein sequence ID" value="MPM42118.1"/>
    <property type="molecule type" value="Genomic_DNA"/>
</dbReference>
<name>A0A644ZP27_9ZZZZ</name>
<reference evidence="1" key="1">
    <citation type="submission" date="2019-08" db="EMBL/GenBank/DDBJ databases">
        <authorList>
            <person name="Kucharzyk K."/>
            <person name="Murdoch R.W."/>
            <person name="Higgins S."/>
            <person name="Loffler F."/>
        </authorList>
    </citation>
    <scope>NUCLEOTIDE SEQUENCE</scope>
</reference>
<evidence type="ECO:0000313" key="1">
    <source>
        <dbReference type="EMBL" id="MPM42118.1"/>
    </source>
</evidence>
<dbReference type="AlphaFoldDB" id="A0A644ZP27"/>
<organism evidence="1">
    <name type="scientific">bioreactor metagenome</name>
    <dbReference type="NCBI Taxonomy" id="1076179"/>
    <lineage>
        <taxon>unclassified sequences</taxon>
        <taxon>metagenomes</taxon>
        <taxon>ecological metagenomes</taxon>
    </lineage>
</organism>
<proteinExistence type="predicted"/>
<sequence>MAQFDERLQRIDLQTRERDIRRGVSRPIAIVGPDVTHFRSHIEFGFGCGIRVVFVYPLSIAGLFFREQRRVGGCVLLVHCCCSIEILFGGCCSESDELVIAVQVGGTVDQILHDFFPRQGGCAG</sequence>